<dbReference type="Pfam" id="PF16925">
    <property type="entry name" value="TetR_C_13"/>
    <property type="match status" value="1"/>
</dbReference>
<sequence>MCWLASISDQRISTCLWYRDMNGLQKRTVVLFLCETERKGKPFMSKGDDTRALILRQASDLASEVGISGLTLGALAERSGLSKSGLFAHFGSKEELQLATVRAVQARFVDDIVRPALAHPRGLVRLRALFDGWLQWIAHGPFAGSCPLLAAASEFDDQPGPIRTALVDGQIWQRDALIRALELAIASGELPPAFDCVQAAFELRGLLYAAHHDLRLLNDPRGIDLAQRGFERVIAARPGDQ</sequence>
<keyword evidence="1" id="KW-0805">Transcription regulation</keyword>
<keyword evidence="2 4" id="KW-0238">DNA-binding</keyword>
<dbReference type="InterPro" id="IPR036271">
    <property type="entry name" value="Tet_transcr_reg_TetR-rel_C_sf"/>
</dbReference>
<dbReference type="EMBL" id="CP028519">
    <property type="protein sequence ID" value="AVY93566.1"/>
    <property type="molecule type" value="Genomic_DNA"/>
</dbReference>
<dbReference type="KEGG" id="maer:DAI18_05525"/>
<dbReference type="GO" id="GO:0003677">
    <property type="term" value="F:DNA binding"/>
    <property type="evidence" value="ECO:0007669"/>
    <property type="project" value="UniProtKB-UniRule"/>
</dbReference>
<dbReference type="InterPro" id="IPR001647">
    <property type="entry name" value="HTH_TetR"/>
</dbReference>
<dbReference type="SUPFAM" id="SSF46689">
    <property type="entry name" value="Homeodomain-like"/>
    <property type="match status" value="1"/>
</dbReference>
<dbReference type="PANTHER" id="PTHR47506">
    <property type="entry name" value="TRANSCRIPTIONAL REGULATORY PROTEIN"/>
    <property type="match status" value="1"/>
</dbReference>
<protein>
    <submittedName>
        <fullName evidence="6">TetR family transcriptional regulator</fullName>
    </submittedName>
</protein>
<feature type="domain" description="HTH tetR-type" evidence="5">
    <location>
        <begin position="48"/>
        <end position="108"/>
    </location>
</feature>
<evidence type="ECO:0000256" key="4">
    <source>
        <dbReference type="PROSITE-ProRule" id="PRU00335"/>
    </source>
</evidence>
<feature type="DNA-binding region" description="H-T-H motif" evidence="4">
    <location>
        <begin position="71"/>
        <end position="90"/>
    </location>
</feature>
<gene>
    <name evidence="6" type="ORF">DAI18_05525</name>
</gene>
<dbReference type="PROSITE" id="PS50977">
    <property type="entry name" value="HTH_TETR_2"/>
    <property type="match status" value="1"/>
</dbReference>
<evidence type="ECO:0000313" key="7">
    <source>
        <dbReference type="Proteomes" id="UP000244173"/>
    </source>
</evidence>
<dbReference type="Gene3D" id="1.10.357.10">
    <property type="entry name" value="Tetracycline Repressor, domain 2"/>
    <property type="match status" value="1"/>
</dbReference>
<dbReference type="Gene3D" id="1.10.10.60">
    <property type="entry name" value="Homeodomain-like"/>
    <property type="match status" value="1"/>
</dbReference>
<proteinExistence type="predicted"/>
<evidence type="ECO:0000313" key="6">
    <source>
        <dbReference type="EMBL" id="AVY93566.1"/>
    </source>
</evidence>
<organism evidence="6 7">
    <name type="scientific">Microvirgula aerodenitrificans</name>
    <dbReference type="NCBI Taxonomy" id="57480"/>
    <lineage>
        <taxon>Bacteria</taxon>
        <taxon>Pseudomonadati</taxon>
        <taxon>Pseudomonadota</taxon>
        <taxon>Betaproteobacteria</taxon>
        <taxon>Neisseriales</taxon>
        <taxon>Aquaspirillaceae</taxon>
        <taxon>Microvirgula</taxon>
    </lineage>
</organism>
<dbReference type="Pfam" id="PF00440">
    <property type="entry name" value="TetR_N"/>
    <property type="match status" value="1"/>
</dbReference>
<dbReference type="STRING" id="1122240.GCA_000620105_01160"/>
<evidence type="ECO:0000256" key="1">
    <source>
        <dbReference type="ARBA" id="ARBA00023015"/>
    </source>
</evidence>
<dbReference type="AlphaFoldDB" id="A0A2S0P881"/>
<evidence type="ECO:0000259" key="5">
    <source>
        <dbReference type="PROSITE" id="PS50977"/>
    </source>
</evidence>
<evidence type="ECO:0000256" key="2">
    <source>
        <dbReference type="ARBA" id="ARBA00023125"/>
    </source>
</evidence>
<dbReference type="PRINTS" id="PR00455">
    <property type="entry name" value="HTHTETR"/>
</dbReference>
<dbReference type="SUPFAM" id="SSF48498">
    <property type="entry name" value="Tetracyclin repressor-like, C-terminal domain"/>
    <property type="match status" value="1"/>
</dbReference>
<name>A0A2S0P881_9NEIS</name>
<dbReference type="PANTHER" id="PTHR47506:SF6">
    <property type="entry name" value="HTH-TYPE TRANSCRIPTIONAL REPRESSOR NEMR"/>
    <property type="match status" value="1"/>
</dbReference>
<dbReference type="InterPro" id="IPR009057">
    <property type="entry name" value="Homeodomain-like_sf"/>
</dbReference>
<keyword evidence="7" id="KW-1185">Reference proteome</keyword>
<dbReference type="InterPro" id="IPR011075">
    <property type="entry name" value="TetR_C"/>
</dbReference>
<evidence type="ECO:0000256" key="3">
    <source>
        <dbReference type="ARBA" id="ARBA00023163"/>
    </source>
</evidence>
<dbReference type="Proteomes" id="UP000244173">
    <property type="component" value="Chromosome"/>
</dbReference>
<reference evidence="6 7" key="1">
    <citation type="submission" date="2018-04" db="EMBL/GenBank/DDBJ databases">
        <title>Denitrifier Microvirgula.</title>
        <authorList>
            <person name="Anderson E."/>
            <person name="Jang J."/>
            <person name="Ishii S."/>
        </authorList>
    </citation>
    <scope>NUCLEOTIDE SEQUENCE [LARGE SCALE GENOMIC DNA]</scope>
    <source>
        <strain evidence="6 7">BE2.4</strain>
    </source>
</reference>
<keyword evidence="3" id="KW-0804">Transcription</keyword>
<accession>A0A2S0P881</accession>